<evidence type="ECO:0000313" key="3">
    <source>
        <dbReference type="EnsemblMetazoa" id="CapteP220712"/>
    </source>
</evidence>
<dbReference type="HOGENOM" id="CLU_875063_0_0_1"/>
<name>R7UGH6_CAPTE</name>
<feature type="region of interest" description="Disordered" evidence="1">
    <location>
        <begin position="232"/>
        <end position="251"/>
    </location>
</feature>
<dbReference type="AlphaFoldDB" id="R7UGH6"/>
<accession>R7UGH6</accession>
<dbReference type="EnsemblMetazoa" id="CapteT220712">
    <property type="protein sequence ID" value="CapteP220712"/>
    <property type="gene ID" value="CapteG220712"/>
</dbReference>
<evidence type="ECO:0000256" key="1">
    <source>
        <dbReference type="SAM" id="MobiDB-lite"/>
    </source>
</evidence>
<keyword evidence="4" id="KW-1185">Reference proteome</keyword>
<protein>
    <submittedName>
        <fullName evidence="2 3">Uncharacterized protein</fullName>
    </submittedName>
</protein>
<sequence>MDCTGLGEYPNSHPQHALKLRDLGYRNPSSARICASFPQLQRPQTVGGGYSRQQLQQQLQLRKVARTEPRTTPALPPDTPQSNDTGIMMTSLTDALSRGRNITSSHFDSVCFEKDMFYKDQDTRSSISHPINTPCSAVDGGAGSEYRPTPRDDPASAGSAAQISKERLSMTNEASEEEASVVAPLLSEMKAAAEKSAATEDDAGGAPVGIMIGLEDEAGSAAPVEIDEADENMRAEEETPLPIEPKVPANRGRRVSITERVLKSKNSEMQLASIKFSAQCRKQQLADLLDEHAQLVTQVSEMEVDRSSSQGKENAAQH</sequence>
<gene>
    <name evidence="2" type="ORF">CAPTEDRAFT_220712</name>
</gene>
<dbReference type="OrthoDB" id="6107088at2759"/>
<dbReference type="EMBL" id="KB303655">
    <property type="protein sequence ID" value="ELU02888.1"/>
    <property type="molecule type" value="Genomic_DNA"/>
</dbReference>
<feature type="region of interest" description="Disordered" evidence="1">
    <location>
        <begin position="66"/>
        <end position="86"/>
    </location>
</feature>
<reference evidence="4" key="1">
    <citation type="submission" date="2012-12" db="EMBL/GenBank/DDBJ databases">
        <authorList>
            <person name="Hellsten U."/>
            <person name="Grimwood J."/>
            <person name="Chapman J.A."/>
            <person name="Shapiro H."/>
            <person name="Aerts A."/>
            <person name="Otillar R.P."/>
            <person name="Terry A.Y."/>
            <person name="Boore J.L."/>
            <person name="Simakov O."/>
            <person name="Marletaz F."/>
            <person name="Cho S.-J."/>
            <person name="Edsinger-Gonzales E."/>
            <person name="Havlak P."/>
            <person name="Kuo D.-H."/>
            <person name="Larsson T."/>
            <person name="Lv J."/>
            <person name="Arendt D."/>
            <person name="Savage R."/>
            <person name="Osoegawa K."/>
            <person name="de Jong P."/>
            <person name="Lindberg D.R."/>
            <person name="Seaver E.C."/>
            <person name="Weisblat D.A."/>
            <person name="Putnam N.H."/>
            <person name="Grigoriev I.V."/>
            <person name="Rokhsar D.S."/>
        </authorList>
    </citation>
    <scope>NUCLEOTIDE SEQUENCE</scope>
    <source>
        <strain evidence="4">I ESC-2004</strain>
    </source>
</reference>
<dbReference type="Proteomes" id="UP000014760">
    <property type="component" value="Unassembled WGS sequence"/>
</dbReference>
<organism evidence="2">
    <name type="scientific">Capitella teleta</name>
    <name type="common">Polychaete worm</name>
    <dbReference type="NCBI Taxonomy" id="283909"/>
    <lineage>
        <taxon>Eukaryota</taxon>
        <taxon>Metazoa</taxon>
        <taxon>Spiralia</taxon>
        <taxon>Lophotrochozoa</taxon>
        <taxon>Annelida</taxon>
        <taxon>Polychaeta</taxon>
        <taxon>Sedentaria</taxon>
        <taxon>Scolecida</taxon>
        <taxon>Capitellidae</taxon>
        <taxon>Capitella</taxon>
    </lineage>
</organism>
<proteinExistence type="predicted"/>
<evidence type="ECO:0000313" key="4">
    <source>
        <dbReference type="Proteomes" id="UP000014760"/>
    </source>
</evidence>
<reference evidence="2 4" key="2">
    <citation type="journal article" date="2013" name="Nature">
        <title>Insights into bilaterian evolution from three spiralian genomes.</title>
        <authorList>
            <person name="Simakov O."/>
            <person name="Marletaz F."/>
            <person name="Cho S.J."/>
            <person name="Edsinger-Gonzales E."/>
            <person name="Havlak P."/>
            <person name="Hellsten U."/>
            <person name="Kuo D.H."/>
            <person name="Larsson T."/>
            <person name="Lv J."/>
            <person name="Arendt D."/>
            <person name="Savage R."/>
            <person name="Osoegawa K."/>
            <person name="de Jong P."/>
            <person name="Grimwood J."/>
            <person name="Chapman J.A."/>
            <person name="Shapiro H."/>
            <person name="Aerts A."/>
            <person name="Otillar R.P."/>
            <person name="Terry A.Y."/>
            <person name="Boore J.L."/>
            <person name="Grigoriev I.V."/>
            <person name="Lindberg D.R."/>
            <person name="Seaver E.C."/>
            <person name="Weisblat D.A."/>
            <person name="Putnam N.H."/>
            <person name="Rokhsar D.S."/>
        </authorList>
    </citation>
    <scope>NUCLEOTIDE SEQUENCE</scope>
    <source>
        <strain evidence="2 4">I ESC-2004</strain>
    </source>
</reference>
<dbReference type="EMBL" id="AMQN01008648">
    <property type="status" value="NOT_ANNOTATED_CDS"/>
    <property type="molecule type" value="Genomic_DNA"/>
</dbReference>
<feature type="compositionally biased region" description="Polar residues" evidence="1">
    <location>
        <begin position="124"/>
        <end position="135"/>
    </location>
</feature>
<reference evidence="3" key="3">
    <citation type="submission" date="2015-06" db="UniProtKB">
        <authorList>
            <consortium name="EnsemblMetazoa"/>
        </authorList>
    </citation>
    <scope>IDENTIFICATION</scope>
</reference>
<feature type="region of interest" description="Disordered" evidence="1">
    <location>
        <begin position="123"/>
        <end position="176"/>
    </location>
</feature>
<evidence type="ECO:0000313" key="2">
    <source>
        <dbReference type="EMBL" id="ELU02888.1"/>
    </source>
</evidence>